<accession>A0A9P4HWA6</accession>
<dbReference type="Proteomes" id="UP000799776">
    <property type="component" value="Unassembled WGS sequence"/>
</dbReference>
<dbReference type="AlphaFoldDB" id="A0A9P4HWA6"/>
<proteinExistence type="predicted"/>
<reference evidence="2" key="1">
    <citation type="journal article" date="2020" name="Stud. Mycol.">
        <title>101 Dothideomycetes genomes: a test case for predicting lifestyles and emergence of pathogens.</title>
        <authorList>
            <person name="Haridas S."/>
            <person name="Albert R."/>
            <person name="Binder M."/>
            <person name="Bloem J."/>
            <person name="Labutti K."/>
            <person name="Salamov A."/>
            <person name="Andreopoulos B."/>
            <person name="Baker S."/>
            <person name="Barry K."/>
            <person name="Bills G."/>
            <person name="Bluhm B."/>
            <person name="Cannon C."/>
            <person name="Castanera R."/>
            <person name="Culley D."/>
            <person name="Daum C."/>
            <person name="Ezra D."/>
            <person name="Gonzalez J."/>
            <person name="Henrissat B."/>
            <person name="Kuo A."/>
            <person name="Liang C."/>
            <person name="Lipzen A."/>
            <person name="Lutzoni F."/>
            <person name="Magnuson J."/>
            <person name="Mondo S."/>
            <person name="Nolan M."/>
            <person name="Ohm R."/>
            <person name="Pangilinan J."/>
            <person name="Park H.-J."/>
            <person name="Ramirez L."/>
            <person name="Alfaro M."/>
            <person name="Sun H."/>
            <person name="Tritt A."/>
            <person name="Yoshinaga Y."/>
            <person name="Zwiers L.-H."/>
            <person name="Turgeon B."/>
            <person name="Goodwin S."/>
            <person name="Spatafora J."/>
            <person name="Crous P."/>
            <person name="Grigoriev I."/>
        </authorList>
    </citation>
    <scope>NUCLEOTIDE SEQUENCE</scope>
    <source>
        <strain evidence="2">CBS 121410</strain>
    </source>
</reference>
<dbReference type="OrthoDB" id="3942453at2759"/>
<keyword evidence="3" id="KW-1185">Reference proteome</keyword>
<comment type="caution">
    <text evidence="2">The sequence shown here is derived from an EMBL/GenBank/DDBJ whole genome shotgun (WGS) entry which is preliminary data.</text>
</comment>
<feature type="region of interest" description="Disordered" evidence="1">
    <location>
        <begin position="139"/>
        <end position="172"/>
    </location>
</feature>
<evidence type="ECO:0000313" key="3">
    <source>
        <dbReference type="Proteomes" id="UP000799776"/>
    </source>
</evidence>
<organism evidence="2 3">
    <name type="scientific">Saccharata proteae CBS 121410</name>
    <dbReference type="NCBI Taxonomy" id="1314787"/>
    <lineage>
        <taxon>Eukaryota</taxon>
        <taxon>Fungi</taxon>
        <taxon>Dikarya</taxon>
        <taxon>Ascomycota</taxon>
        <taxon>Pezizomycotina</taxon>
        <taxon>Dothideomycetes</taxon>
        <taxon>Dothideomycetes incertae sedis</taxon>
        <taxon>Botryosphaeriales</taxon>
        <taxon>Saccharataceae</taxon>
        <taxon>Saccharata</taxon>
    </lineage>
</organism>
<name>A0A9P4HWA6_9PEZI</name>
<gene>
    <name evidence="2" type="ORF">K490DRAFT_43540</name>
</gene>
<protein>
    <submittedName>
        <fullName evidence="2">Uncharacterized protein</fullName>
    </submittedName>
</protein>
<dbReference type="EMBL" id="ML978723">
    <property type="protein sequence ID" value="KAF2086796.1"/>
    <property type="molecule type" value="Genomic_DNA"/>
</dbReference>
<evidence type="ECO:0000256" key="1">
    <source>
        <dbReference type="SAM" id="MobiDB-lite"/>
    </source>
</evidence>
<evidence type="ECO:0000313" key="2">
    <source>
        <dbReference type="EMBL" id="KAF2086796.1"/>
    </source>
</evidence>
<sequence length="201" mass="21929">MCVAELNVSLLPCQHRWYHLLRPCGAATNLNNCSSKLKLEGWETKCDFCPYCSAWNLSNSEYRLVGNDRTPSIGGLSRTPSVSFTSLTGARRDSRRASLARTDSSGSLANIGAGINIVEKASERNRAINARLDAYLGSNPERVKTASDSSDEEEAQPPSPAEATGEDAMARVDAQVVGKKNTGFVKKSWRKSKRLSLSLFK</sequence>